<feature type="compositionally biased region" description="Basic residues" evidence="1">
    <location>
        <begin position="148"/>
        <end position="161"/>
    </location>
</feature>
<comment type="caution">
    <text evidence="2">The sequence shown here is derived from an EMBL/GenBank/DDBJ whole genome shotgun (WGS) entry which is preliminary data.</text>
</comment>
<sequence>MERQGGTVETEQPKKKSIHKMAEGGSKVRTRMKFQINKLNVDGQHLKEKPKKRNKGWNLHWSKCKIETKRVGLGWKPIPEEDMCYRTKQPTEKLEGRTIAHEVEVKIETGPSKEKITTRKIKKKREEESTKEINNWRGRDQQLEGRATKTKKKEINKKKIGGGRQNPEKGITGIDARMKKVGSTMA</sequence>
<proteinExistence type="predicted"/>
<keyword evidence="3" id="KW-1185">Reference proteome</keyword>
<evidence type="ECO:0000256" key="1">
    <source>
        <dbReference type="SAM" id="MobiDB-lite"/>
    </source>
</evidence>
<feature type="region of interest" description="Disordered" evidence="1">
    <location>
        <begin position="1"/>
        <end position="27"/>
    </location>
</feature>
<feature type="compositionally biased region" description="Basic and acidic residues" evidence="1">
    <location>
        <begin position="137"/>
        <end position="147"/>
    </location>
</feature>
<name>A0AAV0B7X0_PHAPC</name>
<organism evidence="2 3">
    <name type="scientific">Phakopsora pachyrhizi</name>
    <name type="common">Asian soybean rust disease fungus</name>
    <dbReference type="NCBI Taxonomy" id="170000"/>
    <lineage>
        <taxon>Eukaryota</taxon>
        <taxon>Fungi</taxon>
        <taxon>Dikarya</taxon>
        <taxon>Basidiomycota</taxon>
        <taxon>Pucciniomycotina</taxon>
        <taxon>Pucciniomycetes</taxon>
        <taxon>Pucciniales</taxon>
        <taxon>Phakopsoraceae</taxon>
        <taxon>Phakopsora</taxon>
    </lineage>
</organism>
<protein>
    <submittedName>
        <fullName evidence="2">Uncharacterized protein</fullName>
    </submittedName>
</protein>
<gene>
    <name evidence="2" type="ORF">PPACK8108_LOCUS15524</name>
</gene>
<dbReference type="Proteomes" id="UP001153365">
    <property type="component" value="Unassembled WGS sequence"/>
</dbReference>
<dbReference type="AlphaFoldDB" id="A0AAV0B7X0"/>
<evidence type="ECO:0000313" key="3">
    <source>
        <dbReference type="Proteomes" id="UP001153365"/>
    </source>
</evidence>
<accession>A0AAV0B7X0</accession>
<feature type="region of interest" description="Disordered" evidence="1">
    <location>
        <begin position="110"/>
        <end position="186"/>
    </location>
</feature>
<evidence type="ECO:0000313" key="2">
    <source>
        <dbReference type="EMBL" id="CAH7682559.1"/>
    </source>
</evidence>
<dbReference type="EMBL" id="CALTRL010004145">
    <property type="protein sequence ID" value="CAH7682559.1"/>
    <property type="molecule type" value="Genomic_DNA"/>
</dbReference>
<reference evidence="2" key="1">
    <citation type="submission" date="2022-06" db="EMBL/GenBank/DDBJ databases">
        <authorList>
            <consortium name="SYNGENTA / RWTH Aachen University"/>
        </authorList>
    </citation>
    <scope>NUCLEOTIDE SEQUENCE</scope>
</reference>